<evidence type="ECO:0000313" key="2">
    <source>
        <dbReference type="Proteomes" id="UP000075903"/>
    </source>
</evidence>
<protein>
    <submittedName>
        <fullName evidence="1">Uncharacterized protein</fullName>
    </submittedName>
</protein>
<dbReference type="VEuPathDB" id="VectorBase:AMEM013712"/>
<proteinExistence type="predicted"/>
<dbReference type="AlphaFoldDB" id="A0A182VEQ5"/>
<accession>A0A182VEQ5</accession>
<reference evidence="1" key="1">
    <citation type="submission" date="2020-05" db="UniProtKB">
        <authorList>
            <consortium name="EnsemblMetazoa"/>
        </authorList>
    </citation>
    <scope>IDENTIFICATION</scope>
    <source>
        <strain evidence="1">MAF</strain>
    </source>
</reference>
<organism evidence="1 2">
    <name type="scientific">Anopheles merus</name>
    <name type="common">Mosquito</name>
    <dbReference type="NCBI Taxonomy" id="30066"/>
    <lineage>
        <taxon>Eukaryota</taxon>
        <taxon>Metazoa</taxon>
        <taxon>Ecdysozoa</taxon>
        <taxon>Arthropoda</taxon>
        <taxon>Hexapoda</taxon>
        <taxon>Insecta</taxon>
        <taxon>Pterygota</taxon>
        <taxon>Neoptera</taxon>
        <taxon>Endopterygota</taxon>
        <taxon>Diptera</taxon>
        <taxon>Nematocera</taxon>
        <taxon>Culicoidea</taxon>
        <taxon>Culicidae</taxon>
        <taxon>Anophelinae</taxon>
        <taxon>Anopheles</taxon>
    </lineage>
</organism>
<name>A0A182VEQ5_ANOME</name>
<evidence type="ECO:0000313" key="1">
    <source>
        <dbReference type="EnsemblMetazoa" id="AMEM013712-PA"/>
    </source>
</evidence>
<dbReference type="Proteomes" id="UP000075903">
    <property type="component" value="Unassembled WGS sequence"/>
</dbReference>
<sequence>MKVNYSMILARCPRTVLITAVRAAGQVNQLLLLLLLIAIGGQGGDRCHRRQGRCGRRVRTGSCPNGPSTIDHKRDASTGIMRTITVSTVVNQNVASFIACVSEPTYGPPMT</sequence>
<keyword evidence="2" id="KW-1185">Reference proteome</keyword>
<dbReference type="EnsemblMetazoa" id="AMEM013712-RA">
    <property type="protein sequence ID" value="AMEM013712-PA"/>
    <property type="gene ID" value="AMEM013712"/>
</dbReference>